<reference evidence="1 2" key="1">
    <citation type="journal article" date="2016" name="Nat. Commun.">
        <title>Thousands of microbial genomes shed light on interconnected biogeochemical processes in an aquifer system.</title>
        <authorList>
            <person name="Anantharaman K."/>
            <person name="Brown C.T."/>
            <person name="Hug L.A."/>
            <person name="Sharon I."/>
            <person name="Castelle C.J."/>
            <person name="Probst A.J."/>
            <person name="Thomas B.C."/>
            <person name="Singh A."/>
            <person name="Wilkins M.J."/>
            <person name="Karaoz U."/>
            <person name="Brodie E.L."/>
            <person name="Williams K.H."/>
            <person name="Hubbard S.S."/>
            <person name="Banfield J.F."/>
        </authorList>
    </citation>
    <scope>NUCLEOTIDE SEQUENCE [LARGE SCALE GENOMIC DNA]</scope>
</reference>
<accession>A0A1F7WQP3</accession>
<dbReference type="Proteomes" id="UP000178735">
    <property type="component" value="Unassembled WGS sequence"/>
</dbReference>
<dbReference type="EMBL" id="MGFH01000123">
    <property type="protein sequence ID" value="OGM05144.1"/>
    <property type="molecule type" value="Genomic_DNA"/>
</dbReference>
<gene>
    <name evidence="1" type="ORF">A2008_06370</name>
</gene>
<evidence type="ECO:0000313" key="2">
    <source>
        <dbReference type="Proteomes" id="UP000178735"/>
    </source>
</evidence>
<comment type="caution">
    <text evidence="1">The sequence shown here is derived from an EMBL/GenBank/DDBJ whole genome shotgun (WGS) entry which is preliminary data.</text>
</comment>
<proteinExistence type="predicted"/>
<dbReference type="AlphaFoldDB" id="A0A1F7WQP3"/>
<dbReference type="NCBIfam" id="TIGR03309">
    <property type="entry name" value="matur_yqeB"/>
    <property type="match status" value="1"/>
</dbReference>
<organism evidence="1 2">
    <name type="scientific">Candidatus Wallbacteria bacterium GWC2_49_35</name>
    <dbReference type="NCBI Taxonomy" id="1817813"/>
    <lineage>
        <taxon>Bacteria</taxon>
        <taxon>Candidatus Walliibacteriota</taxon>
    </lineage>
</organism>
<dbReference type="InterPro" id="IPR017695">
    <property type="entry name" value="Se-dep_Mo_hydrolase_YqeB"/>
</dbReference>
<evidence type="ECO:0000313" key="1">
    <source>
        <dbReference type="EMBL" id="OGM05144.1"/>
    </source>
</evidence>
<protein>
    <recommendedName>
        <fullName evidence="3">Molybdenum hydroxylase</fullName>
    </recommendedName>
</protein>
<sequence>MLHKIKCVIKGGGDLASGVAYSLFRAGFTVVILEIPHPTAVRRTVAFSTAVTDGFIDIEGVTARKSEVNELLTKIGFEPLNYIPIIVDPESACLARLRPHVFIDAIVNKKNYGTKITDAPFVMALGPGFTAGSDCHAVIETNRGHNLGRIIISGTAEENTGRPGGVMGHTFDRVLRNKKDGIFKTTRRIGDVVQKGDIVGYVNNYAFKSKIDGVIRGLLPDDFKVRYYTKIGDIDPRGDNAYCYSISDKSRAIGRAALEAVMVKIKEGLLTS</sequence>
<evidence type="ECO:0008006" key="3">
    <source>
        <dbReference type="Google" id="ProtNLM"/>
    </source>
</evidence>
<name>A0A1F7WQP3_9BACT</name>
<dbReference type="STRING" id="1817813.A2008_06370"/>